<dbReference type="Proteomes" id="UP001565474">
    <property type="component" value="Unassembled WGS sequence"/>
</dbReference>
<comment type="caution">
    <text evidence="2">The sequence shown here is derived from an EMBL/GenBank/DDBJ whole genome shotgun (WGS) entry which is preliminary data.</text>
</comment>
<organism evidence="2 3">
    <name type="scientific">Bradyrhizobium yuanmingense</name>
    <dbReference type="NCBI Taxonomy" id="108015"/>
    <lineage>
        <taxon>Bacteria</taxon>
        <taxon>Pseudomonadati</taxon>
        <taxon>Pseudomonadota</taxon>
        <taxon>Alphaproteobacteria</taxon>
        <taxon>Hyphomicrobiales</taxon>
        <taxon>Nitrobacteraceae</taxon>
        <taxon>Bradyrhizobium</taxon>
    </lineage>
</organism>
<name>A0ABV4GS16_9BRAD</name>
<dbReference type="SUPFAM" id="SSF53335">
    <property type="entry name" value="S-adenosyl-L-methionine-dependent methyltransferases"/>
    <property type="match status" value="1"/>
</dbReference>
<evidence type="ECO:0000259" key="1">
    <source>
        <dbReference type="Pfam" id="PF08241"/>
    </source>
</evidence>
<dbReference type="RefSeq" id="WP_225136948.1">
    <property type="nucleotide sequence ID" value="NZ_JADYWB010000027.1"/>
</dbReference>
<dbReference type="InterPro" id="IPR029063">
    <property type="entry name" value="SAM-dependent_MTases_sf"/>
</dbReference>
<dbReference type="CDD" id="cd02440">
    <property type="entry name" value="AdoMet_MTases"/>
    <property type="match status" value="1"/>
</dbReference>
<evidence type="ECO:0000313" key="3">
    <source>
        <dbReference type="Proteomes" id="UP001565474"/>
    </source>
</evidence>
<dbReference type="GO" id="GO:0008168">
    <property type="term" value="F:methyltransferase activity"/>
    <property type="evidence" value="ECO:0007669"/>
    <property type="project" value="UniProtKB-KW"/>
</dbReference>
<proteinExistence type="predicted"/>
<dbReference type="EMBL" id="JBGBZN010000002">
    <property type="protein sequence ID" value="MEY9473678.1"/>
    <property type="molecule type" value="Genomic_DNA"/>
</dbReference>
<keyword evidence="2" id="KW-0489">Methyltransferase</keyword>
<gene>
    <name evidence="2" type="ORF">ABH992_006077</name>
</gene>
<keyword evidence="3" id="KW-1185">Reference proteome</keyword>
<dbReference type="Gene3D" id="3.40.50.150">
    <property type="entry name" value="Vaccinia Virus protein VP39"/>
    <property type="match status" value="1"/>
</dbReference>
<dbReference type="Pfam" id="PF08241">
    <property type="entry name" value="Methyltransf_11"/>
    <property type="match status" value="1"/>
</dbReference>
<dbReference type="GO" id="GO:0032259">
    <property type="term" value="P:methylation"/>
    <property type="evidence" value="ECO:0007669"/>
    <property type="project" value="UniProtKB-KW"/>
</dbReference>
<dbReference type="InterPro" id="IPR013216">
    <property type="entry name" value="Methyltransf_11"/>
</dbReference>
<evidence type="ECO:0000313" key="2">
    <source>
        <dbReference type="EMBL" id="MEY9473678.1"/>
    </source>
</evidence>
<feature type="domain" description="Methyltransferase type 11" evidence="1">
    <location>
        <begin position="72"/>
        <end position="152"/>
    </location>
</feature>
<reference evidence="2 3" key="1">
    <citation type="submission" date="2024-07" db="EMBL/GenBank/DDBJ databases">
        <title>Genomic Encyclopedia of Type Strains, Phase V (KMG-V): Genome sequencing to study the core and pangenomes of soil and plant-associated prokaryotes.</title>
        <authorList>
            <person name="Whitman W."/>
        </authorList>
    </citation>
    <scope>NUCLEOTIDE SEQUENCE [LARGE SCALE GENOMIC DNA]</scope>
    <source>
        <strain evidence="2 3">USDA 222</strain>
    </source>
</reference>
<sequence length="254" mass="28260">MRLSSNLKHHIWRAAMRATPFPIFAKARDSGYWQRHWKEKQHANEFGGYAASTPLKKWFARQVIALQPASILELGCNVGANLREMNALAPSAILYGIELNDRAIKYGIDSVVGNNAQLIQGSMADAKLLMQQRGIGEVDVVFSSAAAMHCDDSIFAAAKDAALSLAKKAIVHLEFNAWSPADLYNWRNWRSSFVSDRWIRDYAGEYRGHPRVDRIETLGVPLDINFMDNIGRVMVSDVTGLVIVHLKDAVPPAG</sequence>
<keyword evidence="2" id="KW-0808">Transferase</keyword>
<accession>A0ABV4GS16</accession>
<protein>
    <submittedName>
        <fullName evidence="2">SAM-dependent methyltransferase</fullName>
    </submittedName>
</protein>